<evidence type="ECO:0000313" key="2">
    <source>
        <dbReference type="EMBL" id="MFD0856133.1"/>
    </source>
</evidence>
<evidence type="ECO:0000256" key="1">
    <source>
        <dbReference type="SAM" id="Phobius"/>
    </source>
</evidence>
<dbReference type="EMBL" id="JBHTIR010003973">
    <property type="protein sequence ID" value="MFD0856133.1"/>
    <property type="molecule type" value="Genomic_DNA"/>
</dbReference>
<keyword evidence="3" id="KW-1185">Reference proteome</keyword>
<accession>A0ABW3CP16</accession>
<protein>
    <submittedName>
        <fullName evidence="2">DUF4307 domain-containing protein</fullName>
    </submittedName>
</protein>
<feature type="non-terminal residue" evidence="2">
    <location>
        <position position="1"/>
    </location>
</feature>
<keyword evidence="1" id="KW-0472">Membrane</keyword>
<reference evidence="3" key="1">
    <citation type="journal article" date="2019" name="Int. J. Syst. Evol. Microbiol.">
        <title>The Global Catalogue of Microorganisms (GCM) 10K type strain sequencing project: providing services to taxonomists for standard genome sequencing and annotation.</title>
        <authorList>
            <consortium name="The Broad Institute Genomics Platform"/>
            <consortium name="The Broad Institute Genome Sequencing Center for Infectious Disease"/>
            <person name="Wu L."/>
            <person name="Ma J."/>
        </authorList>
    </citation>
    <scope>NUCLEOTIDE SEQUENCE [LARGE SCALE GENOMIC DNA]</scope>
    <source>
        <strain evidence="3">JCM 31696</strain>
    </source>
</reference>
<organism evidence="2 3">
    <name type="scientific">Actinomadura adrarensis</name>
    <dbReference type="NCBI Taxonomy" id="1819600"/>
    <lineage>
        <taxon>Bacteria</taxon>
        <taxon>Bacillati</taxon>
        <taxon>Actinomycetota</taxon>
        <taxon>Actinomycetes</taxon>
        <taxon>Streptosporangiales</taxon>
        <taxon>Thermomonosporaceae</taxon>
        <taxon>Actinomadura</taxon>
    </lineage>
</organism>
<keyword evidence="1" id="KW-1133">Transmembrane helix</keyword>
<keyword evidence="1" id="KW-0812">Transmembrane</keyword>
<dbReference type="Pfam" id="PF14155">
    <property type="entry name" value="DUF4307"/>
    <property type="match status" value="1"/>
</dbReference>
<gene>
    <name evidence="2" type="ORF">ACFQ07_28095</name>
</gene>
<dbReference type="InterPro" id="IPR025443">
    <property type="entry name" value="DUF4307"/>
</dbReference>
<comment type="caution">
    <text evidence="2">The sequence shown here is derived from an EMBL/GenBank/DDBJ whole genome shotgun (WGS) entry which is preliminary data.</text>
</comment>
<evidence type="ECO:0000313" key="3">
    <source>
        <dbReference type="Proteomes" id="UP001597083"/>
    </source>
</evidence>
<name>A0ABW3CP16_9ACTN</name>
<feature type="transmembrane region" description="Helical" evidence="1">
    <location>
        <begin position="6"/>
        <end position="29"/>
    </location>
</feature>
<proteinExistence type="predicted"/>
<sequence>RTLGPLAKVVIAVLAVAAAGGFGVVYMFAGNSNPGIVSQTVSFDIQSDTSVQVRYAVAKDEDDVVECTVDAFDTDFNILAARTITVPAGVAQISGTQSLRTSERANGARIKDCHAV</sequence>
<dbReference type="Proteomes" id="UP001597083">
    <property type="component" value="Unassembled WGS sequence"/>
</dbReference>